<dbReference type="EMBL" id="ABOX02000009">
    <property type="protein sequence ID" value="EEF61525.1"/>
    <property type="molecule type" value="Genomic_DNA"/>
</dbReference>
<dbReference type="OrthoDB" id="2569184at2"/>
<reference evidence="1 2" key="1">
    <citation type="journal article" date="2011" name="J. Bacteriol.">
        <title>Genome sequence of 'Pedosphaera parvula' Ellin514, an aerobic Verrucomicrobial isolate from pasture soil.</title>
        <authorList>
            <person name="Kant R."/>
            <person name="van Passel M.W."/>
            <person name="Sangwan P."/>
            <person name="Palva A."/>
            <person name="Lucas S."/>
            <person name="Copeland A."/>
            <person name="Lapidus A."/>
            <person name="Glavina Del Rio T."/>
            <person name="Dalin E."/>
            <person name="Tice H."/>
            <person name="Bruce D."/>
            <person name="Goodwin L."/>
            <person name="Pitluck S."/>
            <person name="Chertkov O."/>
            <person name="Larimer F.W."/>
            <person name="Land M.L."/>
            <person name="Hauser L."/>
            <person name="Brettin T.S."/>
            <person name="Detter J.C."/>
            <person name="Han S."/>
            <person name="de Vos W.M."/>
            <person name="Janssen P.H."/>
            <person name="Smidt H."/>
        </authorList>
    </citation>
    <scope>NUCLEOTIDE SEQUENCE [LARGE SCALE GENOMIC DNA]</scope>
    <source>
        <strain evidence="1 2">Ellin514</strain>
    </source>
</reference>
<dbReference type="Gene3D" id="3.20.20.80">
    <property type="entry name" value="Glycosidases"/>
    <property type="match status" value="1"/>
</dbReference>
<comment type="caution">
    <text evidence="1">The sequence shown here is derived from an EMBL/GenBank/DDBJ whole genome shotgun (WGS) entry which is preliminary data.</text>
</comment>
<keyword evidence="2" id="KW-1185">Reference proteome</keyword>
<gene>
    <name evidence="1" type="ORF">Cflav_PD4203</name>
</gene>
<dbReference type="SUPFAM" id="SSF51445">
    <property type="entry name" value="(Trans)glycosidases"/>
    <property type="match status" value="1"/>
</dbReference>
<dbReference type="AlphaFoldDB" id="B9XF27"/>
<protein>
    <recommendedName>
        <fullName evidence="3">Glycoside hydrolase family 42 N-terminal domain-containing protein</fullName>
    </recommendedName>
</protein>
<sequence length="440" mass="48792" precursor="true">MRLRWSHLFGITGCLIAFVLMPVAKGESASKVEYGNITKPDFFPILPWDPYHGWGRSLTENPPKTPTSGLESMAECHFNMAGFVLPKDLKLCQKLGLGAIMLPSDTAFTNFQYLCDWKKLSDQEIERRVKHMIDASGSSRAVMGYFIMDEPGAMDFPALAKAVAAVKKYAPGKFAYINLFPDYATLGATDTSQLGTASYHEYLERFVKEVKPQMISYDNYMVQDSNDLENRGLAASYYRNLLEIRRVAQEHQLPYLNIVSGNQIRPQTPIPSPANLSFQAYTTLAAGYRGVTWYTYYSRGYHYAPIDDAGKKTLTWAYLQEVNRQVAALAPVMSRLNSTGVFFSPPGPVDGLPLLPGGLVESANCATPLMIGEFQHQDGQHYIMVVNLNLKASAKFTLKLKHAEDCIGMVSSMDGSLAAFDQQNGLWLTAGQGVLLKLGK</sequence>
<proteinExistence type="predicted"/>
<name>B9XF27_PEDPL</name>
<evidence type="ECO:0000313" key="2">
    <source>
        <dbReference type="Proteomes" id="UP000003688"/>
    </source>
</evidence>
<accession>B9XF27</accession>
<dbReference type="STRING" id="320771.Cflav_PD4203"/>
<dbReference type="RefSeq" id="WP_007414417.1">
    <property type="nucleotide sequence ID" value="NZ_ABOX02000009.1"/>
</dbReference>
<evidence type="ECO:0000313" key="1">
    <source>
        <dbReference type="EMBL" id="EEF61525.1"/>
    </source>
</evidence>
<dbReference type="Proteomes" id="UP000003688">
    <property type="component" value="Unassembled WGS sequence"/>
</dbReference>
<dbReference type="InterPro" id="IPR017853">
    <property type="entry name" value="GH"/>
</dbReference>
<evidence type="ECO:0008006" key="3">
    <source>
        <dbReference type="Google" id="ProtNLM"/>
    </source>
</evidence>
<organism evidence="1 2">
    <name type="scientific">Pedosphaera parvula (strain Ellin514)</name>
    <dbReference type="NCBI Taxonomy" id="320771"/>
    <lineage>
        <taxon>Bacteria</taxon>
        <taxon>Pseudomonadati</taxon>
        <taxon>Verrucomicrobiota</taxon>
        <taxon>Pedosphaerae</taxon>
        <taxon>Pedosphaerales</taxon>
        <taxon>Pedosphaeraceae</taxon>
        <taxon>Pedosphaera</taxon>
    </lineage>
</organism>